<dbReference type="AlphaFoldDB" id="A0A2S5T8C8"/>
<reference evidence="1 2" key="1">
    <citation type="submission" date="2018-02" db="EMBL/GenBank/DDBJ databases">
        <title>Reclassifiation of [Polyangium] brachysporum DSM 7029 as Guopingzhaonella breviflexa gen. nov., sp. nov., a member of the family Comamonadaceae.</title>
        <authorList>
            <person name="Tang B."/>
        </authorList>
    </citation>
    <scope>NUCLEOTIDE SEQUENCE [LARGE SCALE GENOMIC DNA]</scope>
    <source>
        <strain evidence="1 2">DSM 15344</strain>
    </source>
</reference>
<sequence>MKAAVLVVFTTTVLASAEPQESHIVMTPDDAQRCAAEGGCGVVTRAWLEQQLRRAYEAGAVACQNSI</sequence>
<proteinExistence type="predicted"/>
<gene>
    <name evidence="1" type="ORF">C1702_01805</name>
</gene>
<organism evidence="1 2">
    <name type="scientific">Caldimonas thermodepolymerans</name>
    <dbReference type="NCBI Taxonomy" id="215580"/>
    <lineage>
        <taxon>Bacteria</taxon>
        <taxon>Pseudomonadati</taxon>
        <taxon>Pseudomonadota</taxon>
        <taxon>Betaproteobacteria</taxon>
        <taxon>Burkholderiales</taxon>
        <taxon>Sphaerotilaceae</taxon>
        <taxon>Caldimonas</taxon>
    </lineage>
</organism>
<comment type="caution">
    <text evidence="1">The sequence shown here is derived from an EMBL/GenBank/DDBJ whole genome shotgun (WGS) entry which is preliminary data.</text>
</comment>
<evidence type="ECO:0000313" key="2">
    <source>
        <dbReference type="Proteomes" id="UP000239406"/>
    </source>
</evidence>
<dbReference type="RefSeq" id="WP_104355972.1">
    <property type="nucleotide sequence ID" value="NZ_CP064338.1"/>
</dbReference>
<keyword evidence="2" id="KW-1185">Reference proteome</keyword>
<accession>A0A2S5T8C8</accession>
<dbReference type="EMBL" id="PSNY01000002">
    <property type="protein sequence ID" value="PPE71182.1"/>
    <property type="molecule type" value="Genomic_DNA"/>
</dbReference>
<name>A0A2S5T8C8_9BURK</name>
<evidence type="ECO:0000313" key="1">
    <source>
        <dbReference type="EMBL" id="PPE71182.1"/>
    </source>
</evidence>
<dbReference type="Proteomes" id="UP000239406">
    <property type="component" value="Unassembled WGS sequence"/>
</dbReference>
<protein>
    <submittedName>
        <fullName evidence="1">Uncharacterized protein</fullName>
    </submittedName>
</protein>